<comment type="caution">
    <text evidence="2">The sequence shown here is derived from an EMBL/GenBank/DDBJ whole genome shotgun (WGS) entry which is preliminary data.</text>
</comment>
<evidence type="ECO:0008006" key="4">
    <source>
        <dbReference type="Google" id="ProtNLM"/>
    </source>
</evidence>
<organism evidence="2 3">
    <name type="scientific">Natrinema hispanicum</name>
    <dbReference type="NCBI Taxonomy" id="392421"/>
    <lineage>
        <taxon>Archaea</taxon>
        <taxon>Methanobacteriati</taxon>
        <taxon>Methanobacteriota</taxon>
        <taxon>Stenosarchaea group</taxon>
        <taxon>Halobacteria</taxon>
        <taxon>Halobacteriales</taxon>
        <taxon>Natrialbaceae</taxon>
        <taxon>Natrinema</taxon>
    </lineage>
</organism>
<dbReference type="RefSeq" id="WP_130501618.1">
    <property type="nucleotide sequence ID" value="NZ_SHMP01000008.1"/>
</dbReference>
<accession>A0A482Y8T0</accession>
<dbReference type="OrthoDB" id="170571at2157"/>
<feature type="compositionally biased region" description="Polar residues" evidence="1">
    <location>
        <begin position="170"/>
        <end position="181"/>
    </location>
</feature>
<sequence>MKRTRRATLAMIVGSSSVLAVDTTSFSTAKADRDIRVAVVDDADAYLGLTDDGVEDGGLLFEGDARQSPVSFDVINQLPEPITVTLAADEFQFDMSGDRLGPGERIDVTVEIEPAASQPVSGTVTGTIEIDASGDGIQIEAERDLTLEWPECAADAAADTNRTDKGGCENRSQTQAGGTDR</sequence>
<evidence type="ECO:0000256" key="1">
    <source>
        <dbReference type="SAM" id="MobiDB-lite"/>
    </source>
</evidence>
<gene>
    <name evidence="2" type="ORF">BDK88_3835</name>
</gene>
<protein>
    <recommendedName>
        <fullName evidence="4">DUF1102 domain-containing protein</fullName>
    </recommendedName>
</protein>
<proteinExistence type="predicted"/>
<dbReference type="AlphaFoldDB" id="A0A482Y8T0"/>
<feature type="region of interest" description="Disordered" evidence="1">
    <location>
        <begin position="156"/>
        <end position="181"/>
    </location>
</feature>
<dbReference type="Proteomes" id="UP000291097">
    <property type="component" value="Unassembled WGS sequence"/>
</dbReference>
<name>A0A482Y8T0_9EURY</name>
<evidence type="ECO:0000313" key="3">
    <source>
        <dbReference type="Proteomes" id="UP000291097"/>
    </source>
</evidence>
<dbReference type="EMBL" id="SHMP01000008">
    <property type="protein sequence ID" value="RZV06287.1"/>
    <property type="molecule type" value="Genomic_DNA"/>
</dbReference>
<reference evidence="2 3" key="1">
    <citation type="submission" date="2019-02" db="EMBL/GenBank/DDBJ databases">
        <title>Genomic Encyclopedia of Archaeal and Bacterial Type Strains, Phase II (KMG-II): from individual species to whole genera.</title>
        <authorList>
            <person name="Goeker M."/>
        </authorList>
    </citation>
    <scope>NUCLEOTIDE SEQUENCE [LARGE SCALE GENOMIC DNA]</scope>
    <source>
        <strain evidence="2 3">DSM 18328</strain>
    </source>
</reference>
<evidence type="ECO:0000313" key="2">
    <source>
        <dbReference type="EMBL" id="RZV06287.1"/>
    </source>
</evidence>